<sequence>MSNFIGPALPPHLVKSLSGSEDSDVKNNKKMTDISQNDDLEGPSLPPHLLAVTQNKEDHNRDSSQVFKKQHSESKDSTDLIGPQMPLNLRGRMIDEQFTKSGPGLSLQEKIISKEATIGPSLPLKLRTKLSRKSENSGSSDEEQTDAIGPVLPPHLRSSDSEDDTLSSSRNVCVIGPRLPPFLEPSREKHSSSGEVSNKNDETPMIGPSLPAHLQSKFLEELPTVVEEESNTKPIIGPSFPDHLKLNEEATQEKIDDEDMYGPALPPGFRPKTIPVEIKAKEDDAHESDEDMGPLPEGHMSSSRIQHQLEIRAKQLRESMAMGERPENDTPVQRESWMLELPADRAPELGLKPRQFRMREGPEAGDRSVWTDTPADRERKRNNPKSKSPDRGALEHLAVMERDKAMQQLADEHSSKRGSRSLMELHEEKLLAKRKKAEKDGEVPERRPFSREVDLQVNRFDEAQKRSILKKAHHLNDRFSSGQSKFL</sequence>
<feature type="domain" description="DUF3752" evidence="2">
    <location>
        <begin position="351"/>
        <end position="480"/>
    </location>
</feature>
<feature type="region of interest" description="Disordered" evidence="1">
    <location>
        <begin position="1"/>
        <end position="85"/>
    </location>
</feature>
<name>A0AAN9Z0B0_9ORTH</name>
<comment type="caution">
    <text evidence="3">The sequence shown here is derived from an EMBL/GenBank/DDBJ whole genome shotgun (WGS) entry which is preliminary data.</text>
</comment>
<feature type="compositionally biased region" description="Basic and acidic residues" evidence="1">
    <location>
        <begin position="357"/>
        <end position="366"/>
    </location>
</feature>
<feature type="compositionally biased region" description="Basic and acidic residues" evidence="1">
    <location>
        <begin position="23"/>
        <end position="32"/>
    </location>
</feature>
<feature type="region of interest" description="Disordered" evidence="1">
    <location>
        <begin position="316"/>
        <end position="395"/>
    </location>
</feature>
<evidence type="ECO:0000256" key="1">
    <source>
        <dbReference type="SAM" id="MobiDB-lite"/>
    </source>
</evidence>
<feature type="region of interest" description="Disordered" evidence="1">
    <location>
        <begin position="113"/>
        <end position="210"/>
    </location>
</feature>
<feature type="compositionally biased region" description="Basic and acidic residues" evidence="1">
    <location>
        <begin position="374"/>
        <end position="395"/>
    </location>
</feature>
<dbReference type="PANTHER" id="PTHR46370:SF1">
    <property type="entry name" value="GPALPP MOTIFS-CONTAINING PROTEIN 1"/>
    <property type="match status" value="1"/>
</dbReference>
<feature type="region of interest" description="Disordered" evidence="1">
    <location>
        <begin position="225"/>
        <end position="244"/>
    </location>
</feature>
<feature type="compositionally biased region" description="Basic and acidic residues" evidence="1">
    <location>
        <begin position="406"/>
        <end position="415"/>
    </location>
</feature>
<keyword evidence="4" id="KW-1185">Reference proteome</keyword>
<dbReference type="Proteomes" id="UP001378592">
    <property type="component" value="Unassembled WGS sequence"/>
</dbReference>
<feature type="compositionally biased region" description="Basic and acidic residues" evidence="1">
    <location>
        <begin position="185"/>
        <end position="202"/>
    </location>
</feature>
<evidence type="ECO:0000313" key="3">
    <source>
        <dbReference type="EMBL" id="KAK7791423.1"/>
    </source>
</evidence>
<dbReference type="PANTHER" id="PTHR46370">
    <property type="entry name" value="GPALPP MOTIFS-CONTAINING PROTEIN 1"/>
    <property type="match status" value="1"/>
</dbReference>
<gene>
    <name evidence="3" type="ORF">R5R35_014448</name>
</gene>
<proteinExistence type="predicted"/>
<evidence type="ECO:0000313" key="4">
    <source>
        <dbReference type="Proteomes" id="UP001378592"/>
    </source>
</evidence>
<dbReference type="AlphaFoldDB" id="A0AAN9Z0B0"/>
<feature type="region of interest" description="Disordered" evidence="1">
    <location>
        <begin position="252"/>
        <end position="304"/>
    </location>
</feature>
<dbReference type="Pfam" id="PF12572">
    <property type="entry name" value="DUF3752"/>
    <property type="match status" value="1"/>
</dbReference>
<dbReference type="InterPro" id="IPR046331">
    <property type="entry name" value="GPAM1-like"/>
</dbReference>
<feature type="region of interest" description="Disordered" evidence="1">
    <location>
        <begin position="406"/>
        <end position="425"/>
    </location>
</feature>
<dbReference type="InterPro" id="IPR022226">
    <property type="entry name" value="DUF3752"/>
</dbReference>
<accession>A0AAN9Z0B0</accession>
<reference evidence="3 4" key="1">
    <citation type="submission" date="2024-03" db="EMBL/GenBank/DDBJ databases">
        <title>The genome assembly and annotation of the cricket Gryllus longicercus Weissman &amp; Gray.</title>
        <authorList>
            <person name="Szrajer S."/>
            <person name="Gray D."/>
            <person name="Ylla G."/>
        </authorList>
    </citation>
    <scope>NUCLEOTIDE SEQUENCE [LARGE SCALE GENOMIC DNA]</scope>
    <source>
        <strain evidence="3">DAG 2021-001</strain>
        <tissue evidence="3">Whole body minus gut</tissue>
    </source>
</reference>
<evidence type="ECO:0000259" key="2">
    <source>
        <dbReference type="Pfam" id="PF12572"/>
    </source>
</evidence>
<organism evidence="3 4">
    <name type="scientific">Gryllus longicercus</name>
    <dbReference type="NCBI Taxonomy" id="2509291"/>
    <lineage>
        <taxon>Eukaryota</taxon>
        <taxon>Metazoa</taxon>
        <taxon>Ecdysozoa</taxon>
        <taxon>Arthropoda</taxon>
        <taxon>Hexapoda</taxon>
        <taxon>Insecta</taxon>
        <taxon>Pterygota</taxon>
        <taxon>Neoptera</taxon>
        <taxon>Polyneoptera</taxon>
        <taxon>Orthoptera</taxon>
        <taxon>Ensifera</taxon>
        <taxon>Gryllidea</taxon>
        <taxon>Grylloidea</taxon>
        <taxon>Gryllidae</taxon>
        <taxon>Gryllinae</taxon>
        <taxon>Gryllus</taxon>
    </lineage>
</organism>
<dbReference type="EMBL" id="JAZDUA010000538">
    <property type="protein sequence ID" value="KAK7791423.1"/>
    <property type="molecule type" value="Genomic_DNA"/>
</dbReference>
<protein>
    <recommendedName>
        <fullName evidence="2">DUF3752 domain-containing protein</fullName>
    </recommendedName>
</protein>